<dbReference type="Proteomes" id="UP000248918">
    <property type="component" value="Unassembled WGS sequence"/>
</dbReference>
<organism evidence="1 2">
    <name type="scientific">Paraburkholderia bryophila</name>
    <dbReference type="NCBI Taxonomy" id="420952"/>
    <lineage>
        <taxon>Bacteria</taxon>
        <taxon>Pseudomonadati</taxon>
        <taxon>Pseudomonadota</taxon>
        <taxon>Betaproteobacteria</taxon>
        <taxon>Burkholderiales</taxon>
        <taxon>Burkholderiaceae</taxon>
        <taxon>Paraburkholderia</taxon>
    </lineage>
</organism>
<reference evidence="1 2" key="1">
    <citation type="submission" date="2018-06" db="EMBL/GenBank/DDBJ databases">
        <title>Genomic Encyclopedia of Type Strains, Phase III (KMG-III): the genomes of soil and plant-associated and newly described type strains.</title>
        <authorList>
            <person name="Whitman W."/>
        </authorList>
    </citation>
    <scope>NUCLEOTIDE SEQUENCE [LARGE SCALE GENOMIC DNA]</scope>
    <source>
        <strain evidence="1 2">LMG 23644</strain>
    </source>
</reference>
<gene>
    <name evidence="1" type="ORF">BX591_101709</name>
</gene>
<evidence type="ECO:0000313" key="2">
    <source>
        <dbReference type="Proteomes" id="UP000248918"/>
    </source>
</evidence>
<name>A0A329CY93_9BURK</name>
<sequence length="84" mass="9367">MVLEWAKGAELEGLEAMESACSRFGVGLITLHKHYGGFRKLIQLEAVPNVPSEDDVEDFLEYVLSRKVDADKAFGDLWIKRGVA</sequence>
<comment type="caution">
    <text evidence="1">The sequence shown here is derived from an EMBL/GenBank/DDBJ whole genome shotgun (WGS) entry which is preliminary data.</text>
</comment>
<protein>
    <submittedName>
        <fullName evidence="1">Uncharacterized protein</fullName>
    </submittedName>
</protein>
<accession>A0A329CY93</accession>
<evidence type="ECO:0000313" key="1">
    <source>
        <dbReference type="EMBL" id="RAS39370.1"/>
    </source>
</evidence>
<dbReference type="RefSeq" id="WP_111929312.1">
    <property type="nucleotide sequence ID" value="NZ_CADFFP010000003.1"/>
</dbReference>
<proteinExistence type="predicted"/>
<dbReference type="AlphaFoldDB" id="A0A329CY93"/>
<dbReference type="EMBL" id="QLTK01000001">
    <property type="protein sequence ID" value="RAS39370.1"/>
    <property type="molecule type" value="Genomic_DNA"/>
</dbReference>